<comment type="caution">
    <text evidence="1">The sequence shown here is derived from an EMBL/GenBank/DDBJ whole genome shotgun (WGS) entry which is preliminary data.</text>
</comment>
<gene>
    <name evidence="1" type="ORF">S01H4_48108</name>
</gene>
<sequence>WIVWLNQLWKAHPSSSISFCYEINDRIHSVAKKLAGFN</sequence>
<name>X1C1P3_9ZZZZ</name>
<dbReference type="EMBL" id="BART01027082">
    <property type="protein sequence ID" value="GAG90363.1"/>
    <property type="molecule type" value="Genomic_DNA"/>
</dbReference>
<feature type="non-terminal residue" evidence="1">
    <location>
        <position position="1"/>
    </location>
</feature>
<organism evidence="1">
    <name type="scientific">marine sediment metagenome</name>
    <dbReference type="NCBI Taxonomy" id="412755"/>
    <lineage>
        <taxon>unclassified sequences</taxon>
        <taxon>metagenomes</taxon>
        <taxon>ecological metagenomes</taxon>
    </lineage>
</organism>
<proteinExistence type="predicted"/>
<dbReference type="AlphaFoldDB" id="X1C1P3"/>
<accession>X1C1P3</accession>
<evidence type="ECO:0000313" key="1">
    <source>
        <dbReference type="EMBL" id="GAG90363.1"/>
    </source>
</evidence>
<protein>
    <submittedName>
        <fullName evidence="1">Uncharacterized protein</fullName>
    </submittedName>
</protein>
<reference evidence="1" key="1">
    <citation type="journal article" date="2014" name="Front. Microbiol.">
        <title>High frequency of phylogenetically diverse reductive dehalogenase-homologous genes in deep subseafloor sedimentary metagenomes.</title>
        <authorList>
            <person name="Kawai M."/>
            <person name="Futagami T."/>
            <person name="Toyoda A."/>
            <person name="Takaki Y."/>
            <person name="Nishi S."/>
            <person name="Hori S."/>
            <person name="Arai W."/>
            <person name="Tsubouchi T."/>
            <person name="Morono Y."/>
            <person name="Uchiyama I."/>
            <person name="Ito T."/>
            <person name="Fujiyama A."/>
            <person name="Inagaki F."/>
            <person name="Takami H."/>
        </authorList>
    </citation>
    <scope>NUCLEOTIDE SEQUENCE</scope>
    <source>
        <strain evidence="1">Expedition CK06-06</strain>
    </source>
</reference>